<dbReference type="RefSeq" id="WP_000710467.1">
    <property type="nucleotide sequence ID" value="NZ_AP025740.1"/>
</dbReference>
<reference evidence="1" key="1">
    <citation type="submission" date="2020-03" db="EMBL/GenBank/DDBJ databases">
        <title>Complete genome sequence of Acinetobacter baumannii ATCC19606T, which is a model strain for tolerization of antimicrobial agents.</title>
        <authorList>
            <person name="Tsubouchi T."/>
            <person name="Suzuki M."/>
            <person name="Niki M."/>
            <person name="Oinuma K."/>
            <person name="Niki M."/>
            <person name="Shibayama K."/>
            <person name="Kakeya H."/>
            <person name="Kaneko Y."/>
        </authorList>
    </citation>
    <scope>NUCLEOTIDE SEQUENCE</scope>
    <source>
        <strain evidence="1">ATCC19606</strain>
    </source>
</reference>
<organism evidence="1">
    <name type="scientific">Acinetobacter baumannii</name>
    <dbReference type="NCBI Taxonomy" id="470"/>
    <lineage>
        <taxon>Bacteria</taxon>
        <taxon>Pseudomonadati</taxon>
        <taxon>Pseudomonadota</taxon>
        <taxon>Gammaproteobacteria</taxon>
        <taxon>Moraxellales</taxon>
        <taxon>Moraxellaceae</taxon>
        <taxon>Acinetobacter</taxon>
        <taxon>Acinetobacter calcoaceticus/baumannii complex</taxon>
    </lineage>
</organism>
<sequence length="101" mass="11712">MKKAYKNIVLKFKKLKKREFKEMPDYLLVIFGASAFLISSYWGFVVTEVTPDFIRAVNKQAHIDILGISVGTILLALAAEVWFFGAIAFRCNNLLYERWFK</sequence>
<protein>
    <submittedName>
        <fullName evidence="1">Uncharacterized protein</fullName>
    </submittedName>
</protein>
<dbReference type="EMBL" id="AP022836">
    <property type="protein sequence ID" value="BCB01366.1"/>
    <property type="molecule type" value="Genomic_DNA"/>
</dbReference>
<name>A0A6F8TLC5_ACIBA</name>
<accession>A0A6F8TLC5</accession>
<evidence type="ECO:0000313" key="1">
    <source>
        <dbReference type="EMBL" id="BCB01366.1"/>
    </source>
</evidence>
<dbReference type="AlphaFoldDB" id="A0A6F8TLC5"/>
<dbReference type="GeneID" id="92892093"/>
<proteinExistence type="predicted"/>
<gene>
    <name evidence="1" type="ORF">ATCC19606_37010</name>
</gene>